<dbReference type="SUPFAM" id="SSF51126">
    <property type="entry name" value="Pectin lyase-like"/>
    <property type="match status" value="1"/>
</dbReference>
<gene>
    <name evidence="3" type="ORF">FRC96_03265</name>
</gene>
<accession>A0A5C6XK77</accession>
<feature type="region of interest" description="Disordered" evidence="1">
    <location>
        <begin position="28"/>
        <end position="65"/>
    </location>
</feature>
<feature type="chain" id="PRO_5022972853" description="Right handed beta helix domain-containing protein" evidence="2">
    <location>
        <begin position="26"/>
        <end position="574"/>
    </location>
</feature>
<comment type="caution">
    <text evidence="3">The sequence shown here is derived from an EMBL/GenBank/DDBJ whole genome shotgun (WGS) entry which is preliminary data.</text>
</comment>
<dbReference type="RefSeq" id="WP_146972658.1">
    <property type="nucleotide sequence ID" value="NZ_VOSL01000014.1"/>
</dbReference>
<dbReference type="EMBL" id="VOSL01000014">
    <property type="protein sequence ID" value="TXD42699.1"/>
    <property type="molecule type" value="Genomic_DNA"/>
</dbReference>
<dbReference type="Proteomes" id="UP000321046">
    <property type="component" value="Unassembled WGS sequence"/>
</dbReference>
<name>A0A5C6XK77_9DELT</name>
<feature type="compositionally biased region" description="Acidic residues" evidence="1">
    <location>
        <begin position="28"/>
        <end position="48"/>
    </location>
</feature>
<reference evidence="3 4" key="1">
    <citation type="submission" date="2019-08" db="EMBL/GenBank/DDBJ databases">
        <title>Bradymonadales sp. TMQ2.</title>
        <authorList>
            <person name="Liang Q."/>
        </authorList>
    </citation>
    <scope>NUCLEOTIDE SEQUENCE [LARGE SCALE GENOMIC DNA]</scope>
    <source>
        <strain evidence="3 4">TMQ2</strain>
    </source>
</reference>
<protein>
    <recommendedName>
        <fullName evidence="5">Right handed beta helix domain-containing protein</fullName>
    </recommendedName>
</protein>
<evidence type="ECO:0008006" key="5">
    <source>
        <dbReference type="Google" id="ProtNLM"/>
    </source>
</evidence>
<dbReference type="AlphaFoldDB" id="A0A5C6XK77"/>
<evidence type="ECO:0000313" key="3">
    <source>
        <dbReference type="EMBL" id="TXD42699.1"/>
    </source>
</evidence>
<evidence type="ECO:0000256" key="2">
    <source>
        <dbReference type="SAM" id="SignalP"/>
    </source>
</evidence>
<dbReference type="InterPro" id="IPR011050">
    <property type="entry name" value="Pectin_lyase_fold/virulence"/>
</dbReference>
<dbReference type="OrthoDB" id="5401272at2"/>
<sequence>MLFRNRSKYVLAGLLSLTLAGPACVTGDDEDPVVEDTDAGDDAGDSGDPDATPNPDEMTELGGNITEDQTWSGDILVVDDVSIRNGAEITIEAGTTFYVQADVQFEFGWNGNDYAVFAEGTEEAPIVFRGETAEAGFWRGIIFRGDGATNSRLEHVEIHHAGGEQPALVQNAGFTLSNVTVNESGDVGVEAYSFRSGSEGLTVTGSAEEAVVLTNESALANFPYGGEISDNTDNVIVLDFSNITTEVNVQDPGVSFVVAEGLSGRDGGAFNVSEGVEFLVDVDQLIEFGWNGNTFSFDLQGSAESPIVFDAIDPTPGSWRGIIVRGDVLSSSNINHVQVRYAGTNTEAAVEVRSGIRIQNLSVEESFHTGFALREGLRTGSENISILNTQGRAAVIGFQTIGTMPTGTIEGNEDDFIDVEGNLSIDATIRPLGAPYRVIDDISTRDAAEVVIEPGTVFYFAPDQSLEFGWNGNGGTVTAVGTVDAPIIFTSELEEAGAWEGVWINGSMTSNSTIAYAEFSYATTALTLRNSINVENNTFSSYSVTAIEAAEAADVADLLANNTFDGSGADDVID</sequence>
<organism evidence="3 4">
    <name type="scientific">Lujinxingia vulgaris</name>
    <dbReference type="NCBI Taxonomy" id="2600176"/>
    <lineage>
        <taxon>Bacteria</taxon>
        <taxon>Deltaproteobacteria</taxon>
        <taxon>Bradymonadales</taxon>
        <taxon>Lujinxingiaceae</taxon>
        <taxon>Lujinxingia</taxon>
    </lineage>
</organism>
<proteinExistence type="predicted"/>
<keyword evidence="2" id="KW-0732">Signal</keyword>
<evidence type="ECO:0000256" key="1">
    <source>
        <dbReference type="SAM" id="MobiDB-lite"/>
    </source>
</evidence>
<feature type="signal peptide" evidence="2">
    <location>
        <begin position="1"/>
        <end position="25"/>
    </location>
</feature>
<evidence type="ECO:0000313" key="4">
    <source>
        <dbReference type="Proteomes" id="UP000321046"/>
    </source>
</evidence>